<evidence type="ECO:0000313" key="4">
    <source>
        <dbReference type="Proteomes" id="UP000431684"/>
    </source>
</evidence>
<dbReference type="InterPro" id="IPR013424">
    <property type="entry name" value="Ice-binding_C"/>
</dbReference>
<proteinExistence type="predicted"/>
<dbReference type="AlphaFoldDB" id="A0A6I3XKZ2"/>
<protein>
    <submittedName>
        <fullName evidence="3">PEP-CTERM sorting domain-containing protein</fullName>
    </submittedName>
</protein>
<evidence type="ECO:0000313" key="3">
    <source>
        <dbReference type="EMBL" id="MUI15103.1"/>
    </source>
</evidence>
<dbReference type="EMBL" id="WNWM01000002">
    <property type="protein sequence ID" value="MUI15103.1"/>
    <property type="molecule type" value="Genomic_DNA"/>
</dbReference>
<dbReference type="RefSeq" id="WP_155710830.1">
    <property type="nucleotide sequence ID" value="NZ_BMWU01000025.1"/>
</dbReference>
<reference evidence="3 4" key="1">
    <citation type="submission" date="2019-11" db="EMBL/GenBank/DDBJ databases">
        <title>Draft Genome Sequences of Six Type Strains of the Genus Massilia.</title>
        <authorList>
            <person name="Miess H."/>
            <person name="Frediansyah A."/>
            <person name="Goeker M."/>
            <person name="Gross H."/>
        </authorList>
    </citation>
    <scope>NUCLEOTIDE SEQUENCE [LARGE SCALE GENOMIC DNA]</scope>
    <source>
        <strain evidence="3 4">DSM 17513</strain>
    </source>
</reference>
<accession>A0A6I3XKZ2</accession>
<organism evidence="3 4">
    <name type="scientific">Pseudoduganella dura</name>
    <dbReference type="NCBI Taxonomy" id="321982"/>
    <lineage>
        <taxon>Bacteria</taxon>
        <taxon>Pseudomonadati</taxon>
        <taxon>Pseudomonadota</taxon>
        <taxon>Betaproteobacteria</taxon>
        <taxon>Burkholderiales</taxon>
        <taxon>Oxalobacteraceae</taxon>
        <taxon>Telluria group</taxon>
        <taxon>Pseudoduganella</taxon>
    </lineage>
</organism>
<dbReference type="OrthoDB" id="8756071at2"/>
<feature type="chain" id="PRO_5026293695" evidence="1">
    <location>
        <begin position="20"/>
        <end position="192"/>
    </location>
</feature>
<gene>
    <name evidence="3" type="ORF">GJV26_21925</name>
</gene>
<evidence type="ECO:0000259" key="2">
    <source>
        <dbReference type="Pfam" id="PF07589"/>
    </source>
</evidence>
<sequence length="192" mass="20732">MLKKSLLVVLLGCCTAAQADYHELTATYTGFADYNTGVFDPTRTATLHAIVDDVNGDGKFTVDEVREFLFPHVSIFASDIETYGRCGSVDRGSWCLEAFSYTGGNSLTFDARSHRTDFEASSGGVATSGDVAYSYFQYTSGEGSTSYSGFRWTSETTLAVTVTPPVPEPSTYAMLGAGLCAIGALTRRRRKQ</sequence>
<feature type="signal peptide" evidence="1">
    <location>
        <begin position="1"/>
        <end position="19"/>
    </location>
</feature>
<feature type="domain" description="Ice-binding protein C-terminal" evidence="2">
    <location>
        <begin position="165"/>
        <end position="190"/>
    </location>
</feature>
<dbReference type="Proteomes" id="UP000431684">
    <property type="component" value="Unassembled WGS sequence"/>
</dbReference>
<dbReference type="NCBIfam" id="TIGR02595">
    <property type="entry name" value="PEP_CTERM"/>
    <property type="match status" value="1"/>
</dbReference>
<keyword evidence="4" id="KW-1185">Reference proteome</keyword>
<evidence type="ECO:0000256" key="1">
    <source>
        <dbReference type="SAM" id="SignalP"/>
    </source>
</evidence>
<keyword evidence="1" id="KW-0732">Signal</keyword>
<dbReference type="Pfam" id="PF07589">
    <property type="entry name" value="PEP-CTERM"/>
    <property type="match status" value="1"/>
</dbReference>
<name>A0A6I3XKZ2_9BURK</name>
<comment type="caution">
    <text evidence="3">The sequence shown here is derived from an EMBL/GenBank/DDBJ whole genome shotgun (WGS) entry which is preliminary data.</text>
</comment>